<keyword evidence="2" id="KW-1185">Reference proteome</keyword>
<dbReference type="OrthoDB" id="154708at2"/>
<accession>A0A1H8CWU1</accession>
<sequence length="278" mass="30856">MKKLHASSQYIGLLNKLKIDCEKCSGLCCVALYFAKAEGFPADKAPGEPCKNLMPDFRCSIHSELAQCKLKGCMAFDCFGAGQKVTQSIYSNKTWCNTPKKASEIYDVFLIVYRLHQMLWYLLEAFAIAPAAMLEKDMEALILENEHMTNLPPDEILTLDIDNYRTRVNQVLKKAAKLVFAATNSTAESKKGTDFMGKNFKNTNLDGKDFSMALLIAANLEGCSLYGTNFLGADLRDTNIKNADLSESIFLTQGQVNAAIGNRNTKLPAVLTYPTTWQ</sequence>
<name>A0A1H8CWU1_9FIRM</name>
<dbReference type="RefSeq" id="WP_092755432.1">
    <property type="nucleotide sequence ID" value="NZ_FOCG01000002.1"/>
</dbReference>
<dbReference type="Gene3D" id="2.160.20.80">
    <property type="entry name" value="E3 ubiquitin-protein ligase SopA"/>
    <property type="match status" value="1"/>
</dbReference>
<dbReference type="STRING" id="474960.SAMN05216180_2380"/>
<evidence type="ECO:0000313" key="2">
    <source>
        <dbReference type="Proteomes" id="UP000199158"/>
    </source>
</evidence>
<dbReference type="AlphaFoldDB" id="A0A1H8CWU1"/>
<proteinExistence type="predicted"/>
<dbReference type="Proteomes" id="UP000199158">
    <property type="component" value="Unassembled WGS sequence"/>
</dbReference>
<evidence type="ECO:0000313" key="1">
    <source>
        <dbReference type="EMBL" id="SEM99476.1"/>
    </source>
</evidence>
<organism evidence="1 2">
    <name type="scientific">Hydrogenoanaerobacterium saccharovorans</name>
    <dbReference type="NCBI Taxonomy" id="474960"/>
    <lineage>
        <taxon>Bacteria</taxon>
        <taxon>Bacillati</taxon>
        <taxon>Bacillota</taxon>
        <taxon>Clostridia</taxon>
        <taxon>Eubacteriales</taxon>
        <taxon>Oscillospiraceae</taxon>
        <taxon>Hydrogenoanaerobacterium</taxon>
    </lineage>
</organism>
<dbReference type="InterPro" id="IPR001646">
    <property type="entry name" value="5peptide_repeat"/>
</dbReference>
<dbReference type="Pfam" id="PF00805">
    <property type="entry name" value="Pentapeptide"/>
    <property type="match status" value="1"/>
</dbReference>
<dbReference type="SUPFAM" id="SSF141571">
    <property type="entry name" value="Pentapeptide repeat-like"/>
    <property type="match status" value="1"/>
</dbReference>
<protein>
    <submittedName>
        <fullName evidence="1">Pentapeptide repeat-containing protein</fullName>
    </submittedName>
</protein>
<dbReference type="EMBL" id="FOCG01000002">
    <property type="protein sequence ID" value="SEM99476.1"/>
    <property type="molecule type" value="Genomic_DNA"/>
</dbReference>
<gene>
    <name evidence="1" type="ORF">SAMN05216180_2380</name>
</gene>
<reference evidence="1 2" key="1">
    <citation type="submission" date="2016-10" db="EMBL/GenBank/DDBJ databases">
        <authorList>
            <person name="de Groot N.N."/>
        </authorList>
    </citation>
    <scope>NUCLEOTIDE SEQUENCE [LARGE SCALE GENOMIC DNA]</scope>
    <source>
        <strain evidence="1 2">CGMCC 1.5070</strain>
    </source>
</reference>